<dbReference type="Gene3D" id="1.20.81.30">
    <property type="entry name" value="Type II secretion system (T2SS), domain F"/>
    <property type="match status" value="2"/>
</dbReference>
<evidence type="ECO:0000259" key="11">
    <source>
        <dbReference type="Pfam" id="PF00482"/>
    </source>
</evidence>
<protein>
    <submittedName>
        <fullName evidence="12">Type II secretion system F family protein</fullName>
    </submittedName>
</protein>
<comment type="similarity">
    <text evidence="2 9">Belongs to the GSP F family.</text>
</comment>
<evidence type="ECO:0000256" key="7">
    <source>
        <dbReference type="ARBA" id="ARBA00022989"/>
    </source>
</evidence>
<proteinExistence type="inferred from homology"/>
<feature type="transmembrane region" description="Helical" evidence="10">
    <location>
        <begin position="222"/>
        <end position="240"/>
    </location>
</feature>
<keyword evidence="8 10" id="KW-0472">Membrane</keyword>
<reference evidence="12" key="1">
    <citation type="submission" date="2022-09" db="EMBL/GenBank/DDBJ databases">
        <authorList>
            <person name="Li Z.-J."/>
        </authorList>
    </citation>
    <scope>NUCLEOTIDE SEQUENCE</scope>
    <source>
        <strain evidence="12">TGB11</strain>
    </source>
</reference>
<dbReference type="Pfam" id="PF00482">
    <property type="entry name" value="T2SSF"/>
    <property type="match status" value="2"/>
</dbReference>
<dbReference type="InterPro" id="IPR042094">
    <property type="entry name" value="T2SS_GspF_sf"/>
</dbReference>
<dbReference type="PROSITE" id="PS00874">
    <property type="entry name" value="T2SP_F"/>
    <property type="match status" value="1"/>
</dbReference>
<keyword evidence="6 9" id="KW-0812">Transmembrane</keyword>
<comment type="subcellular location">
    <subcellularLocation>
        <location evidence="1 9">Cell inner membrane</location>
        <topology evidence="1 9">Multi-pass membrane protein</topology>
    </subcellularLocation>
</comment>
<evidence type="ECO:0000256" key="10">
    <source>
        <dbReference type="SAM" id="Phobius"/>
    </source>
</evidence>
<feature type="domain" description="Type II secretion system protein GspF" evidence="11">
    <location>
        <begin position="69"/>
        <end position="192"/>
    </location>
</feature>
<keyword evidence="4" id="KW-1003">Cell membrane</keyword>
<feature type="transmembrane region" description="Helical" evidence="10">
    <location>
        <begin position="376"/>
        <end position="396"/>
    </location>
</feature>
<dbReference type="PRINTS" id="PR00812">
    <property type="entry name" value="BCTERIALGSPF"/>
</dbReference>
<gene>
    <name evidence="12" type="ORF">N8M53_02035</name>
</gene>
<keyword evidence="3 9" id="KW-0813">Transport</keyword>
<keyword evidence="7 10" id="KW-1133">Transmembrane helix</keyword>
<dbReference type="Proteomes" id="UP001164748">
    <property type="component" value="Chromosome"/>
</dbReference>
<dbReference type="InterPro" id="IPR018076">
    <property type="entry name" value="T2SS_GspF_dom"/>
</dbReference>
<feature type="domain" description="Type II secretion system protein GspF" evidence="11">
    <location>
        <begin position="273"/>
        <end position="395"/>
    </location>
</feature>
<evidence type="ECO:0000256" key="2">
    <source>
        <dbReference type="ARBA" id="ARBA00005745"/>
    </source>
</evidence>
<dbReference type="InterPro" id="IPR003004">
    <property type="entry name" value="GspF/PilC"/>
</dbReference>
<accession>A0AA47LRN3</accession>
<dbReference type="FunFam" id="1.20.81.30:FF:000001">
    <property type="entry name" value="Type II secretion system protein F"/>
    <property type="match status" value="2"/>
</dbReference>
<evidence type="ECO:0000313" key="13">
    <source>
        <dbReference type="Proteomes" id="UP001164748"/>
    </source>
</evidence>
<evidence type="ECO:0000256" key="8">
    <source>
        <dbReference type="ARBA" id="ARBA00023136"/>
    </source>
</evidence>
<feature type="transmembrane region" description="Helical" evidence="10">
    <location>
        <begin position="170"/>
        <end position="191"/>
    </location>
</feature>
<dbReference type="RefSeq" id="WP_269579291.1">
    <property type="nucleotide sequence ID" value="NZ_CP114588.1"/>
</dbReference>
<dbReference type="EMBL" id="CP114588">
    <property type="protein sequence ID" value="WBA09029.1"/>
    <property type="molecule type" value="Genomic_DNA"/>
</dbReference>
<dbReference type="GO" id="GO:0015628">
    <property type="term" value="P:protein secretion by the type II secretion system"/>
    <property type="evidence" value="ECO:0007669"/>
    <property type="project" value="TreeGrafter"/>
</dbReference>
<keyword evidence="5" id="KW-0997">Cell inner membrane</keyword>
<evidence type="ECO:0000256" key="3">
    <source>
        <dbReference type="ARBA" id="ARBA00022448"/>
    </source>
</evidence>
<evidence type="ECO:0000256" key="5">
    <source>
        <dbReference type="ARBA" id="ARBA00022519"/>
    </source>
</evidence>
<dbReference type="GO" id="GO:0005886">
    <property type="term" value="C:plasma membrane"/>
    <property type="evidence" value="ECO:0007669"/>
    <property type="project" value="UniProtKB-SubCell"/>
</dbReference>
<sequence>MAKSTLFLFHWRQAAARGEKKGQLFAYTERDARQELASQSIVPTRLIRRRLSSFQQRRHKAKAADITQFSRDLTTLLESGIPIVQALNLIALNQVKAEMRLLVRHIRQQLEAGTNLSDALAHASPLFDRFYCDLVATGEQTGQLPEIFARLTLYREKQALLRSKVIKAMIYPSIVVSVALGVSAYLLVFVIPKFKHIFNSFGAELPWLTRQVLALSDMVSQHALTITLMVTGLAALHLVLQRKNATYQHHYHRWLLRLPVMGDVVSKACIAKFSRTLATTFSAGIPLLSGLQAATKSMTNAYYAHALKAVYQHTATGIPLYQALRDSDSFPVTMTQMVMIGEESGSLDHMLNRVAQIYEAEVDNTVDNLGKIIEPLLILVLGLLIGGLVVAMYLPIFNLMSVLG</sequence>
<evidence type="ECO:0000313" key="12">
    <source>
        <dbReference type="EMBL" id="WBA09029.1"/>
    </source>
</evidence>
<dbReference type="AlphaFoldDB" id="A0AA47LRN3"/>
<name>A0AA47LRN3_9GAMM</name>
<evidence type="ECO:0000256" key="1">
    <source>
        <dbReference type="ARBA" id="ARBA00004429"/>
    </source>
</evidence>
<evidence type="ECO:0000256" key="4">
    <source>
        <dbReference type="ARBA" id="ARBA00022475"/>
    </source>
</evidence>
<organism evidence="12 13">
    <name type="scientific">Salinivibrio kushneri</name>
    <dbReference type="NCBI Taxonomy" id="1908198"/>
    <lineage>
        <taxon>Bacteria</taxon>
        <taxon>Pseudomonadati</taxon>
        <taxon>Pseudomonadota</taxon>
        <taxon>Gammaproteobacteria</taxon>
        <taxon>Vibrionales</taxon>
        <taxon>Vibrionaceae</taxon>
        <taxon>Salinivibrio</taxon>
    </lineage>
</organism>
<evidence type="ECO:0000256" key="6">
    <source>
        <dbReference type="ARBA" id="ARBA00022692"/>
    </source>
</evidence>
<dbReference type="PANTHER" id="PTHR30012:SF7">
    <property type="entry name" value="PROTEIN TRANSPORT PROTEIN HOFC HOMOLOG"/>
    <property type="match status" value="1"/>
</dbReference>
<dbReference type="PANTHER" id="PTHR30012">
    <property type="entry name" value="GENERAL SECRETION PATHWAY PROTEIN"/>
    <property type="match status" value="1"/>
</dbReference>
<evidence type="ECO:0000256" key="9">
    <source>
        <dbReference type="RuleBase" id="RU003923"/>
    </source>
</evidence>
<dbReference type="InterPro" id="IPR001992">
    <property type="entry name" value="T2SS_GspF/T4SS_PilC_CS"/>
</dbReference>